<dbReference type="InterPro" id="IPR014469">
    <property type="entry name" value="DUF2271"/>
</dbReference>
<dbReference type="Proteomes" id="UP000196138">
    <property type="component" value="Chromosome"/>
</dbReference>
<name>A0A1Y0EPB1_9BURK</name>
<evidence type="ECO:0000313" key="2">
    <source>
        <dbReference type="Proteomes" id="UP000196138"/>
    </source>
</evidence>
<proteinExistence type="predicted"/>
<dbReference type="PIRSF" id="PIRSF014995">
    <property type="entry name" value="UCP014995"/>
    <property type="match status" value="1"/>
</dbReference>
<dbReference type="OrthoDB" id="195316at2"/>
<evidence type="ECO:0008006" key="3">
    <source>
        <dbReference type="Google" id="ProtNLM"/>
    </source>
</evidence>
<dbReference type="Pfam" id="PF10029">
    <property type="entry name" value="DUF2271"/>
    <property type="match status" value="1"/>
</dbReference>
<accession>A0A1Y0EPB1</accession>
<evidence type="ECO:0000313" key="1">
    <source>
        <dbReference type="EMBL" id="ARU05280.1"/>
    </source>
</evidence>
<gene>
    <name evidence="1" type="ORF">CCO03_11845</name>
</gene>
<sequence length="194" mass="21256">MQFRFAHLSERGLPVPPNARLPRLASLLPLALGAGLATPVLAGGLDLSLELPRLNVSEYHRPYVAAWIEKADNTVVSTLTVWYQTRETAEGHGTKWLKDMRQWWRRTGRELTLPIDGVSMATKPVGKHQLSFSEGSKALPNLAAGSYKLVVEAAREVGGREVVSVPFDWPPKQATTLGAAGKEELGDIRLTLKP</sequence>
<protein>
    <recommendedName>
        <fullName evidence="3">DUF2271 domain-containing protein</fullName>
    </recommendedName>
</protein>
<reference evidence="1 2" key="1">
    <citation type="submission" date="2017-05" db="EMBL/GenBank/DDBJ databases">
        <authorList>
            <person name="Song R."/>
            <person name="Chenine A.L."/>
            <person name="Ruprecht R.M."/>
        </authorList>
    </citation>
    <scope>NUCLEOTIDE SEQUENCE [LARGE SCALE GENOMIC DNA]</scope>
    <source>
        <strain evidence="1 2">DSM 26136</strain>
    </source>
</reference>
<dbReference type="EMBL" id="CP021455">
    <property type="protein sequence ID" value="ARU05280.1"/>
    <property type="molecule type" value="Genomic_DNA"/>
</dbReference>
<dbReference type="KEGG" id="cser:CCO03_11845"/>
<organism evidence="1 2">
    <name type="scientific">Comamonas serinivorans</name>
    <dbReference type="NCBI Taxonomy" id="1082851"/>
    <lineage>
        <taxon>Bacteria</taxon>
        <taxon>Pseudomonadati</taxon>
        <taxon>Pseudomonadota</taxon>
        <taxon>Betaproteobacteria</taxon>
        <taxon>Burkholderiales</taxon>
        <taxon>Comamonadaceae</taxon>
        <taxon>Comamonas</taxon>
    </lineage>
</organism>
<dbReference type="AlphaFoldDB" id="A0A1Y0EPB1"/>
<keyword evidence="2" id="KW-1185">Reference proteome</keyword>
<dbReference type="RefSeq" id="WP_087281282.1">
    <property type="nucleotide sequence ID" value="NZ_CP021455.1"/>
</dbReference>